<dbReference type="GO" id="GO:0019354">
    <property type="term" value="P:siroheme biosynthetic process"/>
    <property type="evidence" value="ECO:0007669"/>
    <property type="project" value="InterPro"/>
</dbReference>
<keyword evidence="5" id="KW-0949">S-adenosyl-L-methionine</keyword>
<comment type="catalytic activity">
    <reaction evidence="10">
        <text>uroporphyrinogen III + 2 S-adenosyl-L-methionine = precorrin-2 + 2 S-adenosyl-L-homocysteine + H(+)</text>
        <dbReference type="Rhea" id="RHEA:32459"/>
        <dbReference type="ChEBI" id="CHEBI:15378"/>
        <dbReference type="ChEBI" id="CHEBI:57308"/>
        <dbReference type="ChEBI" id="CHEBI:57856"/>
        <dbReference type="ChEBI" id="CHEBI:58827"/>
        <dbReference type="ChEBI" id="CHEBI:59789"/>
        <dbReference type="EC" id="2.1.1.107"/>
    </reaction>
</comment>
<protein>
    <submittedName>
        <fullName evidence="15">ARAD1B14674p</fullName>
    </submittedName>
</protein>
<evidence type="ECO:0000259" key="14">
    <source>
        <dbReference type="Pfam" id="PF14824"/>
    </source>
</evidence>
<dbReference type="Gene3D" id="3.40.1010.10">
    <property type="entry name" value="Cobalt-precorrin-4 Transmethylase, Domain 1"/>
    <property type="match status" value="1"/>
</dbReference>
<feature type="region of interest" description="Disordered" evidence="12">
    <location>
        <begin position="248"/>
        <end position="280"/>
    </location>
</feature>
<evidence type="ECO:0000256" key="5">
    <source>
        <dbReference type="ARBA" id="ARBA00022691"/>
    </source>
</evidence>
<evidence type="ECO:0000256" key="4">
    <source>
        <dbReference type="ARBA" id="ARBA00022679"/>
    </source>
</evidence>
<dbReference type="Pfam" id="PF00590">
    <property type="entry name" value="TP_methylase"/>
    <property type="match status" value="1"/>
</dbReference>
<name>A0A060T6B5_BLAAD</name>
<dbReference type="SUPFAM" id="SSF51735">
    <property type="entry name" value="NAD(P)-binding Rossmann-fold domains"/>
    <property type="match status" value="1"/>
</dbReference>
<dbReference type="NCBIfam" id="NF004790">
    <property type="entry name" value="PRK06136.1"/>
    <property type="match status" value="1"/>
</dbReference>
<evidence type="ECO:0000256" key="9">
    <source>
        <dbReference type="ARBA" id="ARBA00023244"/>
    </source>
</evidence>
<dbReference type="GO" id="GO:0016491">
    <property type="term" value="F:oxidoreductase activity"/>
    <property type="evidence" value="ECO:0007669"/>
    <property type="project" value="UniProtKB-KW"/>
</dbReference>
<dbReference type="InterPro" id="IPR036291">
    <property type="entry name" value="NAD(P)-bd_dom_sf"/>
</dbReference>
<evidence type="ECO:0000256" key="6">
    <source>
        <dbReference type="ARBA" id="ARBA00023002"/>
    </source>
</evidence>
<keyword evidence="2" id="KW-0489">Methyltransferase</keyword>
<comment type="similarity">
    <text evidence="1">Belongs to the precorrin methyltransferase family.</text>
</comment>
<evidence type="ECO:0000256" key="11">
    <source>
        <dbReference type="ARBA" id="ARBA00055636"/>
    </source>
</evidence>
<feature type="domain" description="Siroheme synthase central" evidence="14">
    <location>
        <begin position="129"/>
        <end position="155"/>
    </location>
</feature>
<organism evidence="15">
    <name type="scientific">Blastobotrys adeninivorans</name>
    <name type="common">Yeast</name>
    <name type="synonym">Arxula adeninivorans</name>
    <dbReference type="NCBI Taxonomy" id="409370"/>
    <lineage>
        <taxon>Eukaryota</taxon>
        <taxon>Fungi</taxon>
        <taxon>Dikarya</taxon>
        <taxon>Ascomycota</taxon>
        <taxon>Saccharomycotina</taxon>
        <taxon>Dipodascomycetes</taxon>
        <taxon>Dipodascales</taxon>
        <taxon>Trichomonascaceae</taxon>
        <taxon>Blastobotrys</taxon>
    </lineage>
</organism>
<dbReference type="SUPFAM" id="SSF53790">
    <property type="entry name" value="Tetrapyrrole methylase"/>
    <property type="match status" value="1"/>
</dbReference>
<dbReference type="GO" id="GO:0000103">
    <property type="term" value="P:sulfate assimilation"/>
    <property type="evidence" value="ECO:0007669"/>
    <property type="project" value="InterPro"/>
</dbReference>
<evidence type="ECO:0000256" key="10">
    <source>
        <dbReference type="ARBA" id="ARBA00052360"/>
    </source>
</evidence>
<accession>A0A060T6B5</accession>
<dbReference type="PhylomeDB" id="A0A060T6B5"/>
<dbReference type="Gene3D" id="3.30.950.10">
    <property type="entry name" value="Methyltransferase, Cobalt-precorrin-4 Transmethylase, Domain 2"/>
    <property type="match status" value="1"/>
</dbReference>
<dbReference type="Pfam" id="PF14824">
    <property type="entry name" value="Sirohm_synth_M"/>
    <property type="match status" value="1"/>
</dbReference>
<evidence type="ECO:0000313" key="15">
    <source>
        <dbReference type="EMBL" id="CDP36508.1"/>
    </source>
</evidence>
<keyword evidence="9" id="KW-0627">Porphyrin biosynthesis</keyword>
<keyword evidence="4" id="KW-0808">Transferase</keyword>
<evidence type="ECO:0000259" key="13">
    <source>
        <dbReference type="Pfam" id="PF00590"/>
    </source>
</evidence>
<keyword evidence="6" id="KW-0560">Oxidoreductase</keyword>
<dbReference type="PANTHER" id="PTHR45790">
    <property type="entry name" value="SIROHEME SYNTHASE-RELATED"/>
    <property type="match status" value="1"/>
</dbReference>
<dbReference type="InterPro" id="IPR028281">
    <property type="entry name" value="Sirohaem_synthase_central"/>
</dbReference>
<dbReference type="SUPFAM" id="SSF75615">
    <property type="entry name" value="Siroheme synthase middle domains-like"/>
    <property type="match status" value="1"/>
</dbReference>
<dbReference type="EMBL" id="HG937692">
    <property type="protein sequence ID" value="CDP36508.1"/>
    <property type="molecule type" value="Genomic_DNA"/>
</dbReference>
<dbReference type="InterPro" id="IPR035996">
    <property type="entry name" value="4pyrrol_Methylase_sf"/>
</dbReference>
<keyword evidence="7" id="KW-0520">NAD</keyword>
<dbReference type="GO" id="GO:0032259">
    <property type="term" value="P:methylation"/>
    <property type="evidence" value="ECO:0007669"/>
    <property type="project" value="UniProtKB-KW"/>
</dbReference>
<comment type="function">
    <text evidence="11">Siroheme synthase involved in methionine biosynthesis.</text>
</comment>
<dbReference type="InterPro" id="IPR050161">
    <property type="entry name" value="Siro_Cobalamin_biosynth"/>
</dbReference>
<dbReference type="PIRSF" id="PIRSF036555">
    <property type="entry name" value="SUMT_yeast"/>
    <property type="match status" value="1"/>
</dbReference>
<dbReference type="NCBIfam" id="TIGR01469">
    <property type="entry name" value="cobA_cysG_Cterm"/>
    <property type="match status" value="1"/>
</dbReference>
<dbReference type="AlphaFoldDB" id="A0A060T6B5"/>
<keyword evidence="8" id="KW-0486">Methionine biosynthesis</keyword>
<evidence type="ECO:0000256" key="3">
    <source>
        <dbReference type="ARBA" id="ARBA00022605"/>
    </source>
</evidence>
<evidence type="ECO:0000256" key="8">
    <source>
        <dbReference type="ARBA" id="ARBA00023167"/>
    </source>
</evidence>
<dbReference type="InterPro" id="IPR014776">
    <property type="entry name" value="4pyrrole_Mease_sub2"/>
</dbReference>
<proteinExistence type="inferred from homology"/>
<dbReference type="GO" id="GO:0004851">
    <property type="term" value="F:uroporphyrin-III C-methyltransferase activity"/>
    <property type="evidence" value="ECO:0007669"/>
    <property type="project" value="UniProtKB-EC"/>
</dbReference>
<reference evidence="15" key="2">
    <citation type="submission" date="2014-06" db="EMBL/GenBank/DDBJ databases">
        <title>The complete genome of Blastobotrys (Arxula) adeninivorans LS3 - a yeast of biotechnological interest.</title>
        <authorList>
            <person name="Kunze G."/>
            <person name="Gaillardin C."/>
            <person name="Czernicka M."/>
            <person name="Durrens P."/>
            <person name="Martin T."/>
            <person name="Boer E."/>
            <person name="Gabaldon T."/>
            <person name="Cruz J."/>
            <person name="Talla E."/>
            <person name="Marck C."/>
            <person name="Goffeau A."/>
            <person name="Barbe V."/>
            <person name="Baret P."/>
            <person name="Baronian K."/>
            <person name="Beier S."/>
            <person name="Bleykasten C."/>
            <person name="Bode R."/>
            <person name="Casaregola S."/>
            <person name="Despons L."/>
            <person name="Fairhead C."/>
            <person name="Giersberg M."/>
            <person name="Gierski P."/>
            <person name="Hahnel U."/>
            <person name="Hartmann A."/>
            <person name="Jankowska D."/>
            <person name="Jubin C."/>
            <person name="Jung P."/>
            <person name="Lafontaine I."/>
            <person name="Leh-Louis V."/>
            <person name="Lemaire M."/>
            <person name="Marcet-Houben M."/>
            <person name="Mascher M."/>
            <person name="Morel G."/>
            <person name="Richard G.-F."/>
            <person name="Riechen J."/>
            <person name="Sacerdot C."/>
            <person name="Sarkar A."/>
            <person name="Savel G."/>
            <person name="Schacherer J."/>
            <person name="Sherman D."/>
            <person name="Straub M.-L."/>
            <person name="Stein N."/>
            <person name="Thierry A."/>
            <person name="Trautwein-Schult A."/>
            <person name="Westhof E."/>
            <person name="Worch S."/>
            <person name="Dujon B."/>
            <person name="Souciet J.-L."/>
            <person name="Wincker P."/>
            <person name="Scholz U."/>
            <person name="Neuveglise N."/>
        </authorList>
    </citation>
    <scope>NUCLEOTIDE SEQUENCE</scope>
    <source>
        <strain evidence="15">LS3</strain>
    </source>
</reference>
<dbReference type="InterPro" id="IPR000878">
    <property type="entry name" value="4pyrrol_Mease"/>
</dbReference>
<dbReference type="Gene3D" id="3.40.50.720">
    <property type="entry name" value="NAD(P)-binding Rossmann-like Domain"/>
    <property type="match status" value="1"/>
</dbReference>
<dbReference type="InterPro" id="IPR012066">
    <property type="entry name" value="Met1_fungi"/>
</dbReference>
<reference evidence="15" key="1">
    <citation type="submission" date="2014-02" db="EMBL/GenBank/DDBJ databases">
        <authorList>
            <person name="Genoscope - CEA"/>
        </authorList>
    </citation>
    <scope>NUCLEOTIDE SEQUENCE</scope>
    <source>
        <strain evidence="15">LS3</strain>
    </source>
</reference>
<evidence type="ECO:0000256" key="1">
    <source>
        <dbReference type="ARBA" id="ARBA00005879"/>
    </source>
</evidence>
<dbReference type="PANTHER" id="PTHR45790:SF6">
    <property type="entry name" value="UROPORPHYRINOGEN-III C-METHYLTRANSFERASE"/>
    <property type="match status" value="1"/>
</dbReference>
<evidence type="ECO:0000256" key="12">
    <source>
        <dbReference type="SAM" id="MobiDB-lite"/>
    </source>
</evidence>
<sequence>MPGLLTSIAIKGQVVLVVGQTNLTKSRVRILLDHGAVPIVVTGDPNDDWFDDDLEGVTVLRKPIEETDLTSLGRDEVDGVVDAVFVTLPPSMLEVSATIYRQCRRLRIPINVVDQPALCTFTLLSTHRDGDFQVGVTTSGKGCRLANRIKRHIVNNLPGNMNDICERVGALRETIQREDFASSMHDELVTGHDDDAEQTHRFNDHVSEYNPTPEQMRKRRLRWLTQIVEYYPLHKLAEVDINQFVEQASNGSGPDSEINGNEDHTTALANGAETNGHRKGKISLVGAGPGSTDLLTTGAIQAINSADIILADKLVPEPVLNLIPRTTPVHIAKKFPGNAEKAQQELLELGLQGVEQGKHVVRLKQGDPYIFGRGAEEYKFFVSKGYKPEVIAGITSALSAPLLANIPPTHREVADQVLFCTGTGRKGALPNFPEWVPTRTTVFLMALHRIESVVEALSAKGWDVTVPCAVIERSSCPDQRIIRTTLEHVAEAIEAVGSRPPGLLVVGYACEVIESTDEKWTVQEGL</sequence>
<keyword evidence="3" id="KW-0028">Amino-acid biosynthesis</keyword>
<dbReference type="InterPro" id="IPR006366">
    <property type="entry name" value="CobA/CysG_C"/>
</dbReference>
<dbReference type="CDD" id="cd11642">
    <property type="entry name" value="SUMT"/>
    <property type="match status" value="1"/>
</dbReference>
<gene>
    <name evidence="15" type="ORF">GNLVRS02_ARAD1B14674g</name>
</gene>
<dbReference type="GO" id="GO:0009086">
    <property type="term" value="P:methionine biosynthetic process"/>
    <property type="evidence" value="ECO:0007669"/>
    <property type="project" value="UniProtKB-KW"/>
</dbReference>
<dbReference type="InterPro" id="IPR014777">
    <property type="entry name" value="4pyrrole_Mease_sub1"/>
</dbReference>
<dbReference type="FunFam" id="3.40.1010.10:FF:000006">
    <property type="entry name" value="Siroheme synthase, putative"/>
    <property type="match status" value="1"/>
</dbReference>
<dbReference type="FunFam" id="3.30.950.10:FF:000005">
    <property type="entry name" value="Uroporphyrin-III c-methyltransferase, putative"/>
    <property type="match status" value="1"/>
</dbReference>
<dbReference type="Pfam" id="PF13241">
    <property type="entry name" value="NAD_binding_7"/>
    <property type="match status" value="1"/>
</dbReference>
<feature type="domain" description="Tetrapyrrole methylase" evidence="13">
    <location>
        <begin position="281"/>
        <end position="489"/>
    </location>
</feature>
<evidence type="ECO:0000256" key="2">
    <source>
        <dbReference type="ARBA" id="ARBA00022603"/>
    </source>
</evidence>
<evidence type="ECO:0000256" key="7">
    <source>
        <dbReference type="ARBA" id="ARBA00023027"/>
    </source>
</evidence>